<gene>
    <name evidence="3" type="primary">ECM1</name>
</gene>
<feature type="region of interest" description="Disordered" evidence="1">
    <location>
        <begin position="23"/>
        <end position="56"/>
    </location>
</feature>
<sequence length="56" mass="5717">MGTTARAALVLTYLAVASAASEGASPSLAEVQGRPSQWPLTCPSSLQASRLQDRGS</sequence>
<dbReference type="EMBL" id="DQ010946">
    <property type="protein sequence ID" value="AAY57437.1"/>
    <property type="molecule type" value="mRNA"/>
</dbReference>
<dbReference type="AlphaFoldDB" id="Q2QKP8"/>
<protein>
    <submittedName>
        <fullName evidence="3">ECM1 short variant</fullName>
    </submittedName>
</protein>
<evidence type="ECO:0000313" key="3">
    <source>
        <dbReference type="EMBL" id="AAY57437.1"/>
    </source>
</evidence>
<proteinExistence type="evidence at transcript level"/>
<keyword evidence="2" id="KW-0732">Signal</keyword>
<dbReference type="OrthoDB" id="9889855at2759"/>
<name>Q2QKP8_HUMAN</name>
<dbReference type="ChiTaRS" id="ECM1">
    <property type="organism name" value="human"/>
</dbReference>
<feature type="signal peptide" evidence="2">
    <location>
        <begin position="1"/>
        <end position="19"/>
    </location>
</feature>
<accession>Q2QKP8</accession>
<evidence type="ECO:0000256" key="2">
    <source>
        <dbReference type="SAM" id="SignalP"/>
    </source>
</evidence>
<feature type="compositionally biased region" description="Polar residues" evidence="1">
    <location>
        <begin position="34"/>
        <end position="50"/>
    </location>
</feature>
<evidence type="ECO:0000256" key="1">
    <source>
        <dbReference type="SAM" id="MobiDB-lite"/>
    </source>
</evidence>
<feature type="chain" id="PRO_5004214175" evidence="2">
    <location>
        <begin position="20"/>
        <end position="56"/>
    </location>
</feature>
<organism evidence="3">
    <name type="scientific">Homo sapiens</name>
    <name type="common">Human</name>
    <dbReference type="NCBI Taxonomy" id="9606"/>
    <lineage>
        <taxon>Eukaryota</taxon>
        <taxon>Metazoa</taxon>
        <taxon>Chordata</taxon>
        <taxon>Craniata</taxon>
        <taxon>Vertebrata</taxon>
        <taxon>Euteleostomi</taxon>
        <taxon>Mammalia</taxon>
        <taxon>Eutheria</taxon>
        <taxon>Euarchontoglires</taxon>
        <taxon>Primates</taxon>
        <taxon>Haplorrhini</taxon>
        <taxon>Catarrhini</taxon>
        <taxon>Hominidae</taxon>
        <taxon>Homo</taxon>
    </lineage>
</organism>
<reference evidence="3" key="1">
    <citation type="submission" date="2005-04" db="EMBL/GenBank/DDBJ databases">
        <title>A novel splicing variant of extracellular-matrix protein gene (ECM-1).</title>
        <authorList>
            <person name="Potikha T."/>
            <person name="Horev L."/>
        </authorList>
    </citation>
    <scope>NUCLEOTIDE SEQUENCE</scope>
</reference>